<dbReference type="GO" id="GO:0046872">
    <property type="term" value="F:metal ion binding"/>
    <property type="evidence" value="ECO:0007669"/>
    <property type="project" value="UniProtKB-KW"/>
</dbReference>
<dbReference type="PANTHER" id="PTHR43409:SF16">
    <property type="entry name" value="SLR0320 PROTEIN"/>
    <property type="match status" value="1"/>
</dbReference>
<proteinExistence type="predicted"/>
<dbReference type="EMBL" id="UINC01071635">
    <property type="protein sequence ID" value="SVC06693.1"/>
    <property type="molecule type" value="Genomic_DNA"/>
</dbReference>
<dbReference type="SFLD" id="SFLDG01082">
    <property type="entry name" value="B12-binding_domain_containing"/>
    <property type="match status" value="1"/>
</dbReference>
<accession>A0A382J6J8</accession>
<dbReference type="GO" id="GO:0051536">
    <property type="term" value="F:iron-sulfur cluster binding"/>
    <property type="evidence" value="ECO:0007669"/>
    <property type="project" value="UniProtKB-KW"/>
</dbReference>
<evidence type="ECO:0000256" key="5">
    <source>
        <dbReference type="ARBA" id="ARBA00023014"/>
    </source>
</evidence>
<evidence type="ECO:0000256" key="2">
    <source>
        <dbReference type="ARBA" id="ARBA00022691"/>
    </source>
</evidence>
<feature type="non-terminal residue" evidence="7">
    <location>
        <position position="345"/>
    </location>
</feature>
<organism evidence="7">
    <name type="scientific">marine metagenome</name>
    <dbReference type="NCBI Taxonomy" id="408172"/>
    <lineage>
        <taxon>unclassified sequences</taxon>
        <taxon>metagenomes</taxon>
        <taxon>ecological metagenomes</taxon>
    </lineage>
</organism>
<sequence length="345" mass="38407">MRLDMLGDKLVRSIILIELPWGRDKDPRVPLGHASLLASLQKFGEGEVISIVAPINDSSTNPHSLKSRILKLSEVRGDLDLAIGAYVWAEDVIKELLVLLRASGFTGRIILGGPQISYTPCGLEELYPEADVFVRGYGEMAIVGLFNDPGMTNIEGAHFAGQTDLNLQTSVDLSVLPSPWLSGAIDPRGQRFIRWETQRGCSFRCSFCQHKEAGMRLVRRELDEARIMAEIDLFCRSGVEEIAVLDPIFNMGPLAKSILQRFIDNGFTGKLALQCRAEMCDDEFLEMASNLDVKFEFGLQTIHPEESKAVNRPNNMPKVNEVFDKMNSMGLDYEVSIIFGLPNQT</sequence>
<dbReference type="SUPFAM" id="SSF102114">
    <property type="entry name" value="Radical SAM enzymes"/>
    <property type="match status" value="1"/>
</dbReference>
<dbReference type="InterPro" id="IPR051198">
    <property type="entry name" value="BchE-like"/>
</dbReference>
<dbReference type="InterPro" id="IPR023404">
    <property type="entry name" value="rSAM_horseshoe"/>
</dbReference>
<keyword evidence="5" id="KW-0411">Iron-sulfur</keyword>
<evidence type="ECO:0000313" key="7">
    <source>
        <dbReference type="EMBL" id="SVC06693.1"/>
    </source>
</evidence>
<reference evidence="7" key="1">
    <citation type="submission" date="2018-05" db="EMBL/GenBank/DDBJ databases">
        <authorList>
            <person name="Lanie J.A."/>
            <person name="Ng W.-L."/>
            <person name="Kazmierczak K.M."/>
            <person name="Andrzejewski T.M."/>
            <person name="Davidsen T.M."/>
            <person name="Wayne K.J."/>
            <person name="Tettelin H."/>
            <person name="Glass J.I."/>
            <person name="Rusch D."/>
            <person name="Podicherti R."/>
            <person name="Tsui H.-C.T."/>
            <person name="Winkler M.E."/>
        </authorList>
    </citation>
    <scope>NUCLEOTIDE SEQUENCE</scope>
</reference>
<dbReference type="PANTHER" id="PTHR43409">
    <property type="entry name" value="ANAEROBIC MAGNESIUM-PROTOPORPHYRIN IX MONOMETHYL ESTER CYCLASE-RELATED"/>
    <property type="match status" value="1"/>
</dbReference>
<gene>
    <name evidence="7" type="ORF">METZ01_LOCUS259547</name>
</gene>
<dbReference type="GO" id="GO:0003824">
    <property type="term" value="F:catalytic activity"/>
    <property type="evidence" value="ECO:0007669"/>
    <property type="project" value="InterPro"/>
</dbReference>
<dbReference type="CDD" id="cd01335">
    <property type="entry name" value="Radical_SAM"/>
    <property type="match status" value="1"/>
</dbReference>
<feature type="domain" description="Radical SAM core" evidence="6">
    <location>
        <begin position="185"/>
        <end position="345"/>
    </location>
</feature>
<dbReference type="SFLD" id="SFLDS00029">
    <property type="entry name" value="Radical_SAM"/>
    <property type="match status" value="1"/>
</dbReference>
<dbReference type="Pfam" id="PF04055">
    <property type="entry name" value="Radical_SAM"/>
    <property type="match status" value="1"/>
</dbReference>
<keyword evidence="3" id="KW-0479">Metal-binding</keyword>
<evidence type="ECO:0000259" key="6">
    <source>
        <dbReference type="PROSITE" id="PS51918"/>
    </source>
</evidence>
<evidence type="ECO:0000256" key="4">
    <source>
        <dbReference type="ARBA" id="ARBA00023004"/>
    </source>
</evidence>
<evidence type="ECO:0000256" key="3">
    <source>
        <dbReference type="ARBA" id="ARBA00022723"/>
    </source>
</evidence>
<evidence type="ECO:0000256" key="1">
    <source>
        <dbReference type="ARBA" id="ARBA00001966"/>
    </source>
</evidence>
<dbReference type="AlphaFoldDB" id="A0A382J6J8"/>
<name>A0A382J6J8_9ZZZZ</name>
<dbReference type="InterPro" id="IPR007197">
    <property type="entry name" value="rSAM"/>
</dbReference>
<comment type="cofactor">
    <cofactor evidence="1">
        <name>[4Fe-4S] cluster</name>
        <dbReference type="ChEBI" id="CHEBI:49883"/>
    </cofactor>
</comment>
<protein>
    <recommendedName>
        <fullName evidence="6">Radical SAM core domain-containing protein</fullName>
    </recommendedName>
</protein>
<keyword evidence="4" id="KW-0408">Iron</keyword>
<keyword evidence="2" id="KW-0949">S-adenosyl-L-methionine</keyword>
<dbReference type="GO" id="GO:0005829">
    <property type="term" value="C:cytosol"/>
    <property type="evidence" value="ECO:0007669"/>
    <property type="project" value="TreeGrafter"/>
</dbReference>
<dbReference type="PROSITE" id="PS51918">
    <property type="entry name" value="RADICAL_SAM"/>
    <property type="match status" value="1"/>
</dbReference>
<dbReference type="InterPro" id="IPR058240">
    <property type="entry name" value="rSAM_sf"/>
</dbReference>
<dbReference type="Gene3D" id="3.80.30.20">
    <property type="entry name" value="tm_1862 like domain"/>
    <property type="match status" value="1"/>
</dbReference>